<gene>
    <name evidence="1" type="ORF">CLUMA_CG010081</name>
</gene>
<evidence type="ECO:0000313" key="1">
    <source>
        <dbReference type="EMBL" id="CRK96518.1"/>
    </source>
</evidence>
<dbReference type="Proteomes" id="UP000183832">
    <property type="component" value="Unassembled WGS sequence"/>
</dbReference>
<accession>A0A1J1IC09</accession>
<dbReference type="EMBL" id="CVRI01000044">
    <property type="protein sequence ID" value="CRK96518.1"/>
    <property type="molecule type" value="Genomic_DNA"/>
</dbReference>
<dbReference type="AlphaFoldDB" id="A0A1J1IC09"/>
<reference evidence="1 2" key="1">
    <citation type="submission" date="2015-04" db="EMBL/GenBank/DDBJ databases">
        <authorList>
            <person name="Syromyatnikov M.Y."/>
            <person name="Popov V.N."/>
        </authorList>
    </citation>
    <scope>NUCLEOTIDE SEQUENCE [LARGE SCALE GENOMIC DNA]</scope>
</reference>
<evidence type="ECO:0000313" key="2">
    <source>
        <dbReference type="Proteomes" id="UP000183832"/>
    </source>
</evidence>
<organism evidence="1 2">
    <name type="scientific">Clunio marinus</name>
    <dbReference type="NCBI Taxonomy" id="568069"/>
    <lineage>
        <taxon>Eukaryota</taxon>
        <taxon>Metazoa</taxon>
        <taxon>Ecdysozoa</taxon>
        <taxon>Arthropoda</taxon>
        <taxon>Hexapoda</taxon>
        <taxon>Insecta</taxon>
        <taxon>Pterygota</taxon>
        <taxon>Neoptera</taxon>
        <taxon>Endopterygota</taxon>
        <taxon>Diptera</taxon>
        <taxon>Nematocera</taxon>
        <taxon>Chironomoidea</taxon>
        <taxon>Chironomidae</taxon>
        <taxon>Clunio</taxon>
    </lineage>
</organism>
<sequence>MVIMLFAVGHFCGQIRWELKLHFESSSGEISLTPKQFSVRLPCQFTKKLLHSSFDDVGYECLFKTTFAVDKSLKFLIV</sequence>
<protein>
    <submittedName>
        <fullName evidence="1">CLUMA_CG010081, isoform A</fullName>
    </submittedName>
</protein>
<proteinExistence type="predicted"/>
<name>A0A1J1IC09_9DIPT</name>
<keyword evidence="2" id="KW-1185">Reference proteome</keyword>